<organism evidence="2 3">
    <name type="scientific">Oryzias melastigma</name>
    <name type="common">Marine medaka</name>
    <dbReference type="NCBI Taxonomy" id="30732"/>
    <lineage>
        <taxon>Eukaryota</taxon>
        <taxon>Metazoa</taxon>
        <taxon>Chordata</taxon>
        <taxon>Craniata</taxon>
        <taxon>Vertebrata</taxon>
        <taxon>Euteleostomi</taxon>
        <taxon>Actinopterygii</taxon>
        <taxon>Neopterygii</taxon>
        <taxon>Teleostei</taxon>
        <taxon>Neoteleostei</taxon>
        <taxon>Acanthomorphata</taxon>
        <taxon>Ovalentaria</taxon>
        <taxon>Atherinomorphae</taxon>
        <taxon>Beloniformes</taxon>
        <taxon>Adrianichthyidae</taxon>
        <taxon>Oryziinae</taxon>
        <taxon>Oryzias</taxon>
    </lineage>
</organism>
<evidence type="ECO:0000256" key="1">
    <source>
        <dbReference type="SAM" id="MobiDB-lite"/>
    </source>
</evidence>
<gene>
    <name evidence="2" type="ORF">FQA47_016066</name>
</gene>
<feature type="region of interest" description="Disordered" evidence="1">
    <location>
        <begin position="1"/>
        <end position="27"/>
    </location>
</feature>
<name>A0A834L0P0_ORYME</name>
<proteinExistence type="predicted"/>
<dbReference type="EMBL" id="WKFB01000067">
    <property type="protein sequence ID" value="KAF6737334.1"/>
    <property type="molecule type" value="Genomic_DNA"/>
</dbReference>
<sequence length="96" mass="10361">MQISKPGQNSDPAEVRAATCKPGAPPAGNTLCKSGSIAVFGNVVYSGLLNDHLWHLGVPLFTRLEAVWAPVGFAWCSSEFRVMEEERQRCDGKTLG</sequence>
<evidence type="ECO:0000313" key="2">
    <source>
        <dbReference type="EMBL" id="KAF6737334.1"/>
    </source>
</evidence>
<feature type="compositionally biased region" description="Polar residues" evidence="1">
    <location>
        <begin position="1"/>
        <end position="11"/>
    </location>
</feature>
<accession>A0A834L0P0</accession>
<evidence type="ECO:0000313" key="3">
    <source>
        <dbReference type="Proteomes" id="UP000646548"/>
    </source>
</evidence>
<protein>
    <submittedName>
        <fullName evidence="2">Uncharacterized protein</fullName>
    </submittedName>
</protein>
<dbReference type="Proteomes" id="UP000646548">
    <property type="component" value="Unassembled WGS sequence"/>
</dbReference>
<reference evidence="2" key="1">
    <citation type="journal article" name="BMC Genomics">
        <title>Long-read sequencing and de novo genome assembly of marine medaka (Oryzias melastigma).</title>
        <authorList>
            <person name="Liang P."/>
            <person name="Saqib H.S.A."/>
            <person name="Ni X."/>
            <person name="Shen Y."/>
        </authorList>
    </citation>
    <scope>NUCLEOTIDE SEQUENCE</scope>
    <source>
        <strain evidence="2">Bigg-433</strain>
    </source>
</reference>
<dbReference type="AlphaFoldDB" id="A0A834L0P0"/>
<comment type="caution">
    <text evidence="2">The sequence shown here is derived from an EMBL/GenBank/DDBJ whole genome shotgun (WGS) entry which is preliminary data.</text>
</comment>